<feature type="transmembrane region" description="Helical" evidence="1">
    <location>
        <begin position="621"/>
        <end position="639"/>
    </location>
</feature>
<feature type="transmembrane region" description="Helical" evidence="1">
    <location>
        <begin position="595"/>
        <end position="615"/>
    </location>
</feature>
<gene>
    <name evidence="2" type="ORF">CVS30_17125</name>
</gene>
<keyword evidence="1" id="KW-1133">Transmembrane helix</keyword>
<dbReference type="RefSeq" id="WP_110486770.1">
    <property type="nucleotide sequence ID" value="NZ_QJVC01000029.1"/>
</dbReference>
<evidence type="ECO:0000313" key="3">
    <source>
        <dbReference type="Proteomes" id="UP000247980"/>
    </source>
</evidence>
<evidence type="ECO:0000313" key="2">
    <source>
        <dbReference type="EMBL" id="PYI37088.1"/>
    </source>
</evidence>
<evidence type="ECO:0000256" key="1">
    <source>
        <dbReference type="SAM" id="Phobius"/>
    </source>
</evidence>
<comment type="caution">
    <text evidence="2">The sequence shown here is derived from an EMBL/GenBank/DDBJ whole genome shotgun (WGS) entry which is preliminary data.</text>
</comment>
<dbReference type="AlphaFoldDB" id="A0A2V5IK98"/>
<proteinExistence type="predicted"/>
<dbReference type="Proteomes" id="UP000247980">
    <property type="component" value="Unassembled WGS sequence"/>
</dbReference>
<organism evidence="2 3">
    <name type="scientific">Arthrobacter psychrolactophilus</name>
    <dbReference type="NCBI Taxonomy" id="92442"/>
    <lineage>
        <taxon>Bacteria</taxon>
        <taxon>Bacillati</taxon>
        <taxon>Actinomycetota</taxon>
        <taxon>Actinomycetes</taxon>
        <taxon>Micrococcales</taxon>
        <taxon>Micrococcaceae</taxon>
        <taxon>Arthrobacter</taxon>
    </lineage>
</organism>
<keyword evidence="3" id="KW-1185">Reference proteome</keyword>
<keyword evidence="1" id="KW-0472">Membrane</keyword>
<dbReference type="OrthoDB" id="2988801at2"/>
<name>A0A2V5IK98_9MICC</name>
<dbReference type="EMBL" id="QJVC01000029">
    <property type="protein sequence ID" value="PYI37088.1"/>
    <property type="molecule type" value="Genomic_DNA"/>
</dbReference>
<reference evidence="2 3" key="1">
    <citation type="submission" date="2018-05" db="EMBL/GenBank/DDBJ databases">
        <title>Genetic diversity of glacier-inhabiting Cryobacterium bacteria in China and description of Cryobacterium mengkeensis sp. nov. and Arthrobacter glacialis sp. nov.</title>
        <authorList>
            <person name="Liu Q."/>
            <person name="Xin Y.-H."/>
        </authorList>
    </citation>
    <scope>NUCLEOTIDE SEQUENCE [LARGE SCALE GENOMIC DNA]</scope>
    <source>
        <strain evidence="2 3">B7</strain>
    </source>
</reference>
<sequence>MPTPGSALVGYAILRANYDAQAPAYLDNFTPFVLSAIANAKSTIVEREVVAKLINEMFGLNIPSLVIPRLLKRTNRGGLTELVGTGAVRLTPKALAELPDLASEVAQYQRRQAELVSQLAEYIGTHHPEHTDLTTGDLGAHLAEFFDKQAVPLLGNSLGRSSAIESGATGIQYIVSAFVTHLAKNDQSRFTYVVEAAKGAMLASVLELDTSSMHESLAQLTIALDTPLVMDALGYHGPDQHRSMEHVLQMAKRQGAVLGIFRHCMSELDGILEAIEGGLRRGSASRMTSSGYLHFAETGASPSDLALHRQRLEEDLEAAGIRILDRPGGYSDYGLDERKLEEKIESTVHYFQDAARVNDVHSLSAVHRLRRGDRSRTFEKCVAVLMTSNSNLVRGARDFHDESSFPLAVTAEAVASILWVRSPALAPDVPREMVLASAYVGMQPSPTFWSKYVDEVERLEKIGTFSPDDAMVLRSTRLGREALMLESLGEETAVERDLPAAVLERVHDTIADPLLTQVGQLKSQLAESEAVATHTSADWMNQVDARQRAEDIATEREAEIDALGSQLRQKEDDEHAKIARIIAHSKKVARRLTKVLTWTGRALILACAALAVVLILRSSEFSGSFLALITVACFVATFLPRTGAALVNLENNLAKVGGRRQLVIAGYDSAEADGLLNTHVGSTESLR</sequence>
<protein>
    <submittedName>
        <fullName evidence="2">Uncharacterized protein</fullName>
    </submittedName>
</protein>
<accession>A0A2V5IK98</accession>
<keyword evidence="1" id="KW-0812">Transmembrane</keyword>